<keyword evidence="2" id="KW-1133">Transmembrane helix</keyword>
<accession>X1FG63</accession>
<evidence type="ECO:0000256" key="1">
    <source>
        <dbReference type="SAM" id="MobiDB-lite"/>
    </source>
</evidence>
<feature type="transmembrane region" description="Helical" evidence="2">
    <location>
        <begin position="43"/>
        <end position="64"/>
    </location>
</feature>
<name>X1FG63_9ZZZZ</name>
<protein>
    <submittedName>
        <fullName evidence="3">Uncharacterized protein</fullName>
    </submittedName>
</protein>
<keyword evidence="2" id="KW-0472">Membrane</keyword>
<comment type="caution">
    <text evidence="3">The sequence shown here is derived from an EMBL/GenBank/DDBJ whole genome shotgun (WGS) entry which is preliminary data.</text>
</comment>
<keyword evidence="2" id="KW-0812">Transmembrane</keyword>
<proteinExistence type="predicted"/>
<feature type="region of interest" description="Disordered" evidence="1">
    <location>
        <begin position="1"/>
        <end position="23"/>
    </location>
</feature>
<evidence type="ECO:0000313" key="3">
    <source>
        <dbReference type="EMBL" id="GAH44616.1"/>
    </source>
</evidence>
<gene>
    <name evidence="3" type="ORF">S03H2_19279</name>
</gene>
<feature type="non-terminal residue" evidence="3">
    <location>
        <position position="225"/>
    </location>
</feature>
<organism evidence="3">
    <name type="scientific">marine sediment metagenome</name>
    <dbReference type="NCBI Taxonomy" id="412755"/>
    <lineage>
        <taxon>unclassified sequences</taxon>
        <taxon>metagenomes</taxon>
        <taxon>ecological metagenomes</taxon>
    </lineage>
</organism>
<sequence length="225" mass="25785">MISFEATGRENLKPVTDQLPELPDDVPEAIRNLQKQAMEAPGFAWTPVLMAVGIIGMIGGAIGLMNSTAKAGSNTFERWFKSTRFGPGETTNLWLRGFPDEAEAERWFEDLKDQGFDDRRVEAIKELAHIIPPLADMVRFADFSAFDEEVIAAWREFYDAPEWIKKPFELIGVTGDWADKYWFSHWIQPGRYELGELHRRELVDDDGVKLAYKTMGYSAYWQDLL</sequence>
<dbReference type="AlphaFoldDB" id="X1FG63"/>
<evidence type="ECO:0000256" key="2">
    <source>
        <dbReference type="SAM" id="Phobius"/>
    </source>
</evidence>
<reference evidence="3" key="1">
    <citation type="journal article" date="2014" name="Front. Microbiol.">
        <title>High frequency of phylogenetically diverse reductive dehalogenase-homologous genes in deep subseafloor sedimentary metagenomes.</title>
        <authorList>
            <person name="Kawai M."/>
            <person name="Futagami T."/>
            <person name="Toyoda A."/>
            <person name="Takaki Y."/>
            <person name="Nishi S."/>
            <person name="Hori S."/>
            <person name="Arai W."/>
            <person name="Tsubouchi T."/>
            <person name="Morono Y."/>
            <person name="Uchiyama I."/>
            <person name="Ito T."/>
            <person name="Fujiyama A."/>
            <person name="Inagaki F."/>
            <person name="Takami H."/>
        </authorList>
    </citation>
    <scope>NUCLEOTIDE SEQUENCE</scope>
    <source>
        <strain evidence="3">Expedition CK06-06</strain>
    </source>
</reference>
<dbReference type="EMBL" id="BARU01010056">
    <property type="protein sequence ID" value="GAH44616.1"/>
    <property type="molecule type" value="Genomic_DNA"/>
</dbReference>